<dbReference type="Pfam" id="PF00117">
    <property type="entry name" value="GATase"/>
    <property type="match status" value="1"/>
</dbReference>
<dbReference type="Proteomes" id="UP000262825">
    <property type="component" value="Unassembled WGS sequence"/>
</dbReference>
<dbReference type="GO" id="GO:0016740">
    <property type="term" value="F:transferase activity"/>
    <property type="evidence" value="ECO:0007669"/>
    <property type="project" value="UniProtKB-KW"/>
</dbReference>
<dbReference type="PROSITE" id="PS51273">
    <property type="entry name" value="GATASE_TYPE_1"/>
    <property type="match status" value="1"/>
</dbReference>
<dbReference type="InterPro" id="IPR029062">
    <property type="entry name" value="Class_I_gatase-like"/>
</dbReference>
<dbReference type="GO" id="GO:0005829">
    <property type="term" value="C:cytosol"/>
    <property type="evidence" value="ECO:0007669"/>
    <property type="project" value="TreeGrafter"/>
</dbReference>
<keyword evidence="2" id="KW-0808">Transferase</keyword>
<dbReference type="VEuPathDB" id="FungiDB:SCODWIG_03533"/>
<gene>
    <name evidence="2" type="ORF">SCODWIG_03533</name>
</gene>
<keyword evidence="3" id="KW-1185">Reference proteome</keyword>
<evidence type="ECO:0000259" key="1">
    <source>
        <dbReference type="Pfam" id="PF00117"/>
    </source>
</evidence>
<organism evidence="2 3">
    <name type="scientific">Saccharomycodes ludwigii</name>
    <dbReference type="NCBI Taxonomy" id="36035"/>
    <lineage>
        <taxon>Eukaryota</taxon>
        <taxon>Fungi</taxon>
        <taxon>Dikarya</taxon>
        <taxon>Ascomycota</taxon>
        <taxon>Saccharomycotina</taxon>
        <taxon>Saccharomycetes</taxon>
        <taxon>Saccharomycodales</taxon>
        <taxon>Saccharomycodaceae</taxon>
        <taxon>Saccharomycodes</taxon>
    </lineage>
</organism>
<name>A0A376BAT1_9ASCO</name>
<dbReference type="OrthoDB" id="92161at2759"/>
<dbReference type="SUPFAM" id="SSF52317">
    <property type="entry name" value="Class I glutamine amidotransferase-like"/>
    <property type="match status" value="1"/>
</dbReference>
<feature type="domain" description="Glutamine amidotransferase" evidence="1">
    <location>
        <begin position="113"/>
        <end position="217"/>
    </location>
</feature>
<proteinExistence type="predicted"/>
<dbReference type="PANTHER" id="PTHR42695">
    <property type="entry name" value="GLUTAMINE AMIDOTRANSFERASE YLR126C-RELATED"/>
    <property type="match status" value="1"/>
</dbReference>
<dbReference type="CDD" id="cd01741">
    <property type="entry name" value="GATase1_1"/>
    <property type="match status" value="1"/>
</dbReference>
<dbReference type="AlphaFoldDB" id="A0A376BAT1"/>
<evidence type="ECO:0000313" key="3">
    <source>
        <dbReference type="Proteomes" id="UP000262825"/>
    </source>
</evidence>
<protein>
    <submittedName>
        <fullName evidence="2">Related to Putative glutamine amidotransferase YLR126C</fullName>
    </submittedName>
</protein>
<dbReference type="InterPro" id="IPR017926">
    <property type="entry name" value="GATASE"/>
</dbReference>
<evidence type="ECO:0000313" key="2">
    <source>
        <dbReference type="EMBL" id="SSD61772.1"/>
    </source>
</evidence>
<dbReference type="PANTHER" id="PTHR42695:SF5">
    <property type="entry name" value="GLUTAMINE AMIDOTRANSFERASE YLR126C-RELATED"/>
    <property type="match status" value="1"/>
</dbReference>
<dbReference type="GO" id="GO:0005634">
    <property type="term" value="C:nucleus"/>
    <property type="evidence" value="ECO:0007669"/>
    <property type="project" value="TreeGrafter"/>
</dbReference>
<reference evidence="3" key="1">
    <citation type="submission" date="2018-06" db="EMBL/GenBank/DDBJ databases">
        <authorList>
            <person name="Guldener U."/>
        </authorList>
    </citation>
    <scope>NUCLEOTIDE SEQUENCE [LARGE SCALE GENOMIC DNA]</scope>
    <source>
        <strain evidence="3">UTAD17</strain>
    </source>
</reference>
<dbReference type="InterPro" id="IPR044992">
    <property type="entry name" value="ChyE-like"/>
</dbReference>
<dbReference type="EMBL" id="UFAJ01000883">
    <property type="protein sequence ID" value="SSD61772.1"/>
    <property type="molecule type" value="Genomic_DNA"/>
</dbReference>
<keyword evidence="2" id="KW-0315">Glutamine amidotransferase</keyword>
<dbReference type="Gene3D" id="3.40.50.880">
    <property type="match status" value="1"/>
</dbReference>
<accession>A0A376BAT1</accession>
<sequence>MTQNEKQFLAKKNKIRKVLIFNCDYPKDYLVDDYGDYADMGIRLLSTADQDKYVDKYEKINVINNELPNELSADIIGIYITGSHYDSFSTEHEWIIKLRSWLSNFFSNKETSYYNRIPIVGVCFGHQIIACSLGCKVIRNPKGFEGGVINVELDSKVGKKIFAGLDTLRLNLFHNDIVVEKPTEFRSWGSTNKCQYQGFYSENRILTVQGHPEFSNAINEKLLQVAKKDGMLNDDEYENLLDTLRMESQGALFAQYILKLFKGEI</sequence>